<accession>A0A1H8QZA5</accession>
<gene>
    <name evidence="1" type="ORF">KP014_23735</name>
    <name evidence="2" type="ORF">SAMN04487895_10976</name>
</gene>
<evidence type="ECO:0000313" key="2">
    <source>
        <dbReference type="EMBL" id="SEO59670.1"/>
    </source>
</evidence>
<evidence type="ECO:0000313" key="4">
    <source>
        <dbReference type="Proteomes" id="UP000683429"/>
    </source>
</evidence>
<dbReference type="Proteomes" id="UP000683429">
    <property type="component" value="Chromosome"/>
</dbReference>
<proteinExistence type="predicted"/>
<reference evidence="2 3" key="1">
    <citation type="submission" date="2016-10" db="EMBL/GenBank/DDBJ databases">
        <authorList>
            <person name="de Groot N.N."/>
        </authorList>
    </citation>
    <scope>NUCLEOTIDE SEQUENCE [LARGE SCALE GENOMIC DNA]</scope>
    <source>
        <strain evidence="2 3">CGMCC 1.10238</strain>
    </source>
</reference>
<organism evidence="2 3">
    <name type="scientific">Paenibacillus sophorae</name>
    <dbReference type="NCBI Taxonomy" id="1333845"/>
    <lineage>
        <taxon>Bacteria</taxon>
        <taxon>Bacillati</taxon>
        <taxon>Bacillota</taxon>
        <taxon>Bacilli</taxon>
        <taxon>Bacillales</taxon>
        <taxon>Paenibacillaceae</taxon>
        <taxon>Paenibacillus</taxon>
    </lineage>
</organism>
<evidence type="ECO:0000313" key="3">
    <source>
        <dbReference type="Proteomes" id="UP000198809"/>
    </source>
</evidence>
<keyword evidence="4" id="KW-1185">Reference proteome</keyword>
<dbReference type="EMBL" id="FODH01000009">
    <property type="protein sequence ID" value="SEO59670.1"/>
    <property type="molecule type" value="Genomic_DNA"/>
</dbReference>
<evidence type="ECO:0000313" key="1">
    <source>
        <dbReference type="EMBL" id="QWU14895.1"/>
    </source>
</evidence>
<reference evidence="1 4" key="2">
    <citation type="submission" date="2021-06" db="EMBL/GenBank/DDBJ databases">
        <title>Whole genome sequence of Paenibacillus sophorae DSM23020 for comparative genomics.</title>
        <authorList>
            <person name="Kim M.-J."/>
            <person name="Lee G."/>
            <person name="Shin J.-H."/>
        </authorList>
    </citation>
    <scope>NUCLEOTIDE SEQUENCE [LARGE SCALE GENOMIC DNA]</scope>
    <source>
        <strain evidence="1 4">DSM 23020</strain>
    </source>
</reference>
<name>A0A1H8QZA5_9BACL</name>
<dbReference type="Proteomes" id="UP000198809">
    <property type="component" value="Unassembled WGS sequence"/>
</dbReference>
<sequence length="51" mass="5677">MDIYFDSYKIAALEKQDDAVEIIRSAEANIARLTGSPVTLIAFEKSEGTER</sequence>
<protein>
    <submittedName>
        <fullName evidence="2">Uncharacterized protein</fullName>
    </submittedName>
</protein>
<dbReference type="AlphaFoldDB" id="A0A1H8QZA5"/>
<dbReference type="RefSeq" id="WP_175491878.1">
    <property type="nucleotide sequence ID" value="NZ_CP076607.1"/>
</dbReference>
<dbReference type="EMBL" id="CP076607">
    <property type="protein sequence ID" value="QWU14895.1"/>
    <property type="molecule type" value="Genomic_DNA"/>
</dbReference>